<gene>
    <name evidence="1" type="ORF">MNBD_GAMMA19-106</name>
</gene>
<protein>
    <submittedName>
        <fullName evidence="1">Uncharacterized protein</fullName>
    </submittedName>
</protein>
<reference evidence="1" key="1">
    <citation type="submission" date="2018-06" db="EMBL/GenBank/DDBJ databases">
        <authorList>
            <person name="Zhirakovskaya E."/>
        </authorList>
    </citation>
    <scope>NUCLEOTIDE SEQUENCE</scope>
</reference>
<evidence type="ECO:0000313" key="1">
    <source>
        <dbReference type="EMBL" id="VAX01548.1"/>
    </source>
</evidence>
<accession>A0A3B1AQ93</accession>
<dbReference type="AlphaFoldDB" id="A0A3B1AQ93"/>
<organism evidence="1">
    <name type="scientific">hydrothermal vent metagenome</name>
    <dbReference type="NCBI Taxonomy" id="652676"/>
    <lineage>
        <taxon>unclassified sequences</taxon>
        <taxon>metagenomes</taxon>
        <taxon>ecological metagenomes</taxon>
    </lineage>
</organism>
<sequence length="54" mass="6118">MMNKQAFATGFSADIKYPVKIFTDQDESQPADAFPSSGFHLAGNFTWNIIWMIM</sequence>
<dbReference type="EMBL" id="UOFV01000258">
    <property type="protein sequence ID" value="VAX01548.1"/>
    <property type="molecule type" value="Genomic_DNA"/>
</dbReference>
<name>A0A3B1AQ93_9ZZZZ</name>
<proteinExistence type="predicted"/>